<evidence type="ECO:0000313" key="2">
    <source>
        <dbReference type="EMBL" id="VVC76044.1"/>
    </source>
</evidence>
<dbReference type="InterPro" id="IPR050706">
    <property type="entry name" value="Cyclic-di-GMP_PDE-like"/>
</dbReference>
<dbReference type="RefSeq" id="WP_148339297.1">
    <property type="nucleotide sequence ID" value="NZ_LR699119.1"/>
</dbReference>
<reference evidence="2 3" key="1">
    <citation type="submission" date="2019-08" db="EMBL/GenBank/DDBJ databases">
        <authorList>
            <person name="Guy L."/>
        </authorList>
    </citation>
    <scope>NUCLEOTIDE SEQUENCE [LARGE SCALE GENOMIC DNA]</scope>
    <source>
        <strain evidence="2 3">SGT-108</strain>
    </source>
</reference>
<accession>A0A5E4PGN6</accession>
<dbReference type="PANTHER" id="PTHR33121">
    <property type="entry name" value="CYCLIC DI-GMP PHOSPHODIESTERASE PDEF"/>
    <property type="match status" value="1"/>
</dbReference>
<evidence type="ECO:0000259" key="1">
    <source>
        <dbReference type="PROSITE" id="PS50883"/>
    </source>
</evidence>
<dbReference type="GO" id="GO:0071111">
    <property type="term" value="F:cyclic-guanylate-specific phosphodiesterase activity"/>
    <property type="evidence" value="ECO:0007669"/>
    <property type="project" value="InterPro"/>
</dbReference>
<name>A0A5E4PGN6_9COXI</name>
<organism evidence="2 3">
    <name type="scientific">Aquicella siphonis</name>
    <dbReference type="NCBI Taxonomy" id="254247"/>
    <lineage>
        <taxon>Bacteria</taxon>
        <taxon>Pseudomonadati</taxon>
        <taxon>Pseudomonadota</taxon>
        <taxon>Gammaproteobacteria</taxon>
        <taxon>Legionellales</taxon>
        <taxon>Coxiellaceae</taxon>
        <taxon>Aquicella</taxon>
    </lineage>
</organism>
<gene>
    <name evidence="2" type="primary">cph2_4</name>
    <name evidence="2" type="ORF">AQUSIP_13460</name>
</gene>
<dbReference type="Pfam" id="PF00563">
    <property type="entry name" value="EAL"/>
    <property type="match status" value="1"/>
</dbReference>
<protein>
    <submittedName>
        <fullName evidence="2">Phytochrome-like protein cph2</fullName>
    </submittedName>
</protein>
<dbReference type="KEGG" id="asip:AQUSIP_13460"/>
<keyword evidence="3" id="KW-1185">Reference proteome</keyword>
<dbReference type="PROSITE" id="PS50883">
    <property type="entry name" value="EAL"/>
    <property type="match status" value="1"/>
</dbReference>
<dbReference type="SMART" id="SM00052">
    <property type="entry name" value="EAL"/>
    <property type="match status" value="1"/>
</dbReference>
<dbReference type="Proteomes" id="UP000324194">
    <property type="component" value="Chromosome 1"/>
</dbReference>
<feature type="domain" description="EAL" evidence="1">
    <location>
        <begin position="6"/>
        <end position="261"/>
    </location>
</feature>
<evidence type="ECO:0000313" key="3">
    <source>
        <dbReference type="Proteomes" id="UP000324194"/>
    </source>
</evidence>
<proteinExistence type="predicted"/>
<dbReference type="EMBL" id="LR699119">
    <property type="protein sequence ID" value="VVC76044.1"/>
    <property type="molecule type" value="Genomic_DNA"/>
</dbReference>
<dbReference type="Gene3D" id="3.20.20.450">
    <property type="entry name" value="EAL domain"/>
    <property type="match status" value="1"/>
</dbReference>
<dbReference type="InterPro" id="IPR035919">
    <property type="entry name" value="EAL_sf"/>
</dbReference>
<dbReference type="CDD" id="cd01948">
    <property type="entry name" value="EAL"/>
    <property type="match status" value="1"/>
</dbReference>
<dbReference type="SUPFAM" id="SSF141868">
    <property type="entry name" value="EAL domain-like"/>
    <property type="match status" value="1"/>
</dbReference>
<dbReference type="OrthoDB" id="9804951at2"/>
<dbReference type="AlphaFoldDB" id="A0A5E4PGN6"/>
<sequence length="266" mass="30498">MTNPNYSEREQELLRAVHNQELVLYYQPQFNVATSTFEGIEALIRWRHPERGLLTPDQFIPFAEQSDLIIHIGEWALSQACKQFKIWQGKGLSPVRVAVNVSGRQFLQQNFVEVVFGILAEVKLDPACLELEISENTIIREDDRTLIEMIQRLNKAGILIALDDFGTGHSSVNYLQHIPVNRIKIDKLYIKNIHSNDADVTVVKSLIKLAQDMNLQVVAEGVETLIQLQTLLSQECQEIQGYYFSQPLPAEKVEQFLLEFHIIDKK</sequence>
<dbReference type="InterPro" id="IPR001633">
    <property type="entry name" value="EAL_dom"/>
</dbReference>
<dbReference type="PANTHER" id="PTHR33121:SF70">
    <property type="entry name" value="SIGNALING PROTEIN YKOW"/>
    <property type="match status" value="1"/>
</dbReference>